<comment type="caution">
    <text evidence="1">The sequence shown here is derived from an EMBL/GenBank/DDBJ whole genome shotgun (WGS) entry which is preliminary data.</text>
</comment>
<accession>A0ABP6SRI0</accession>
<name>A0ABP6SRI0_9ACTN</name>
<evidence type="ECO:0008006" key="3">
    <source>
        <dbReference type="Google" id="ProtNLM"/>
    </source>
</evidence>
<dbReference type="EMBL" id="BAAAYN010000004">
    <property type="protein sequence ID" value="GAA3383131.1"/>
    <property type="molecule type" value="Genomic_DNA"/>
</dbReference>
<protein>
    <recommendedName>
        <fullName evidence="3">Helix-turn-helix domain-containing protein</fullName>
    </recommendedName>
</protein>
<sequence>MSASVDKSRLSAQADNMADATRLAAAAAHDDPEVGLAAIVALRELLDQLEALQVSSAREQGWTWERIAAALGITRQSVHKKYGTRRFPGRRRT</sequence>
<gene>
    <name evidence="1" type="ORF">GCM10020369_07830</name>
</gene>
<organism evidence="1 2">
    <name type="scientific">Cryptosporangium minutisporangium</name>
    <dbReference type="NCBI Taxonomy" id="113569"/>
    <lineage>
        <taxon>Bacteria</taxon>
        <taxon>Bacillati</taxon>
        <taxon>Actinomycetota</taxon>
        <taxon>Actinomycetes</taxon>
        <taxon>Cryptosporangiales</taxon>
        <taxon>Cryptosporangiaceae</taxon>
        <taxon>Cryptosporangium</taxon>
    </lineage>
</organism>
<dbReference type="Proteomes" id="UP001501676">
    <property type="component" value="Unassembled WGS sequence"/>
</dbReference>
<evidence type="ECO:0000313" key="2">
    <source>
        <dbReference type="Proteomes" id="UP001501676"/>
    </source>
</evidence>
<keyword evidence="2" id="KW-1185">Reference proteome</keyword>
<reference evidence="2" key="1">
    <citation type="journal article" date="2019" name="Int. J. Syst. Evol. Microbiol.">
        <title>The Global Catalogue of Microorganisms (GCM) 10K type strain sequencing project: providing services to taxonomists for standard genome sequencing and annotation.</title>
        <authorList>
            <consortium name="The Broad Institute Genomics Platform"/>
            <consortium name="The Broad Institute Genome Sequencing Center for Infectious Disease"/>
            <person name="Wu L."/>
            <person name="Ma J."/>
        </authorList>
    </citation>
    <scope>NUCLEOTIDE SEQUENCE [LARGE SCALE GENOMIC DNA]</scope>
    <source>
        <strain evidence="2">JCM 9458</strain>
    </source>
</reference>
<evidence type="ECO:0000313" key="1">
    <source>
        <dbReference type="EMBL" id="GAA3383131.1"/>
    </source>
</evidence>
<proteinExistence type="predicted"/>